<protein>
    <submittedName>
        <fullName evidence="1">Uncharacterized protein</fullName>
    </submittedName>
</protein>
<name>A0A067D1K5_CITSI</name>
<evidence type="ECO:0000313" key="2">
    <source>
        <dbReference type="Proteomes" id="UP000027120"/>
    </source>
</evidence>
<evidence type="ECO:0000313" key="1">
    <source>
        <dbReference type="EMBL" id="KDO36854.1"/>
    </source>
</evidence>
<accession>A0A067D1K5</accession>
<keyword evidence="2" id="KW-1185">Reference proteome</keyword>
<sequence length="73" mass="8002">MVMLLIPPTTRCGNGRLAGSLTSRRRGWSRWRIGGETCDSETRDRETRLIGWRAATVTMLADLAAGWVAGLVA</sequence>
<reference evidence="1 2" key="1">
    <citation type="submission" date="2014-04" db="EMBL/GenBank/DDBJ databases">
        <authorList>
            <consortium name="International Citrus Genome Consortium"/>
            <person name="Gmitter F."/>
            <person name="Chen C."/>
            <person name="Farmerie W."/>
            <person name="Harkins T."/>
            <person name="Desany B."/>
            <person name="Mohiuddin M."/>
            <person name="Kodira C."/>
            <person name="Borodovsky M."/>
            <person name="Lomsadze A."/>
            <person name="Burns P."/>
            <person name="Jenkins J."/>
            <person name="Prochnik S."/>
            <person name="Shu S."/>
            <person name="Chapman J."/>
            <person name="Pitluck S."/>
            <person name="Schmutz J."/>
            <person name="Rokhsar D."/>
        </authorList>
    </citation>
    <scope>NUCLEOTIDE SEQUENCE</scope>
</reference>
<dbReference type="EMBL" id="KK792844">
    <property type="protein sequence ID" value="KDO36854.1"/>
    <property type="molecule type" value="Genomic_DNA"/>
</dbReference>
<gene>
    <name evidence="1" type="ORF">CISIN_1g038983mg</name>
</gene>
<proteinExistence type="predicted"/>
<dbReference type="Proteomes" id="UP000027120">
    <property type="component" value="Unassembled WGS sequence"/>
</dbReference>
<organism evidence="1 2">
    <name type="scientific">Citrus sinensis</name>
    <name type="common">Sweet orange</name>
    <name type="synonym">Citrus aurantium var. sinensis</name>
    <dbReference type="NCBI Taxonomy" id="2711"/>
    <lineage>
        <taxon>Eukaryota</taxon>
        <taxon>Viridiplantae</taxon>
        <taxon>Streptophyta</taxon>
        <taxon>Embryophyta</taxon>
        <taxon>Tracheophyta</taxon>
        <taxon>Spermatophyta</taxon>
        <taxon>Magnoliopsida</taxon>
        <taxon>eudicotyledons</taxon>
        <taxon>Gunneridae</taxon>
        <taxon>Pentapetalae</taxon>
        <taxon>rosids</taxon>
        <taxon>malvids</taxon>
        <taxon>Sapindales</taxon>
        <taxon>Rutaceae</taxon>
        <taxon>Aurantioideae</taxon>
        <taxon>Citrus</taxon>
    </lineage>
</organism>
<dbReference type="AlphaFoldDB" id="A0A067D1K5"/>